<dbReference type="HOGENOM" id="CLU_1651945_0_0_1"/>
<organism evidence="1 2">
    <name type="scientific">Ceriporiopsis subvermispora (strain B)</name>
    <name type="common">White-rot fungus</name>
    <name type="synonym">Gelatoporia subvermispora</name>
    <dbReference type="NCBI Taxonomy" id="914234"/>
    <lineage>
        <taxon>Eukaryota</taxon>
        <taxon>Fungi</taxon>
        <taxon>Dikarya</taxon>
        <taxon>Basidiomycota</taxon>
        <taxon>Agaricomycotina</taxon>
        <taxon>Agaricomycetes</taxon>
        <taxon>Polyporales</taxon>
        <taxon>Gelatoporiaceae</taxon>
        <taxon>Gelatoporia</taxon>
    </lineage>
</organism>
<name>M2R1E9_CERS8</name>
<proteinExistence type="predicted"/>
<dbReference type="AlphaFoldDB" id="M2R1E9"/>
<evidence type="ECO:0000313" key="1">
    <source>
        <dbReference type="EMBL" id="EMD38345.1"/>
    </source>
</evidence>
<protein>
    <submittedName>
        <fullName evidence="1">Uncharacterized protein</fullName>
    </submittedName>
</protein>
<reference evidence="1 2" key="1">
    <citation type="journal article" date="2012" name="Proc. Natl. Acad. Sci. U.S.A.">
        <title>Comparative genomics of Ceriporiopsis subvermispora and Phanerochaete chrysosporium provide insight into selective ligninolysis.</title>
        <authorList>
            <person name="Fernandez-Fueyo E."/>
            <person name="Ruiz-Duenas F.J."/>
            <person name="Ferreira P."/>
            <person name="Floudas D."/>
            <person name="Hibbett D.S."/>
            <person name="Canessa P."/>
            <person name="Larrondo L.F."/>
            <person name="James T.Y."/>
            <person name="Seelenfreund D."/>
            <person name="Lobos S."/>
            <person name="Polanco R."/>
            <person name="Tello M."/>
            <person name="Honda Y."/>
            <person name="Watanabe T."/>
            <person name="Watanabe T."/>
            <person name="Ryu J.S."/>
            <person name="Kubicek C.P."/>
            <person name="Schmoll M."/>
            <person name="Gaskell J."/>
            <person name="Hammel K.E."/>
            <person name="St John F.J."/>
            <person name="Vanden Wymelenberg A."/>
            <person name="Sabat G."/>
            <person name="Splinter BonDurant S."/>
            <person name="Syed K."/>
            <person name="Yadav J.S."/>
            <person name="Doddapaneni H."/>
            <person name="Subramanian V."/>
            <person name="Lavin J.L."/>
            <person name="Oguiza J.A."/>
            <person name="Perez G."/>
            <person name="Pisabarro A.G."/>
            <person name="Ramirez L."/>
            <person name="Santoyo F."/>
            <person name="Master E."/>
            <person name="Coutinho P.M."/>
            <person name="Henrissat B."/>
            <person name="Lombard V."/>
            <person name="Magnuson J.K."/>
            <person name="Kuees U."/>
            <person name="Hori C."/>
            <person name="Igarashi K."/>
            <person name="Samejima M."/>
            <person name="Held B.W."/>
            <person name="Barry K.W."/>
            <person name="LaButti K.M."/>
            <person name="Lapidus A."/>
            <person name="Lindquist E.A."/>
            <person name="Lucas S.M."/>
            <person name="Riley R."/>
            <person name="Salamov A.A."/>
            <person name="Hoffmeister D."/>
            <person name="Schwenk D."/>
            <person name="Hadar Y."/>
            <person name="Yarden O."/>
            <person name="de Vries R.P."/>
            <person name="Wiebenga A."/>
            <person name="Stenlid J."/>
            <person name="Eastwood D."/>
            <person name="Grigoriev I.V."/>
            <person name="Berka R.M."/>
            <person name="Blanchette R.A."/>
            <person name="Kersten P."/>
            <person name="Martinez A.T."/>
            <person name="Vicuna R."/>
            <person name="Cullen D."/>
        </authorList>
    </citation>
    <scope>NUCLEOTIDE SEQUENCE [LARGE SCALE GENOMIC DNA]</scope>
    <source>
        <strain evidence="1 2">B</strain>
    </source>
</reference>
<accession>M2R1E9</accession>
<dbReference type="EMBL" id="KB445795">
    <property type="protein sequence ID" value="EMD38345.1"/>
    <property type="molecule type" value="Genomic_DNA"/>
</dbReference>
<keyword evidence="2" id="KW-1185">Reference proteome</keyword>
<sequence>MLSARYIGVLLHARVQEDEALVFWHRHVRRGPELKVTGRASRVCRGGSVRRCHMYDGAYGGRRQNDRQQVAWRDRSTMSQAAMSTTSSSSCAAACGEVAFWKIQRGAVGRRGKVVCGKAVSAVEGGSRVGPGTIGLMAPQRGMYGRAEDGMTPDWAGEAC</sequence>
<evidence type="ECO:0000313" key="2">
    <source>
        <dbReference type="Proteomes" id="UP000016930"/>
    </source>
</evidence>
<gene>
    <name evidence="1" type="ORF">CERSUDRAFT_72874</name>
</gene>
<dbReference type="Proteomes" id="UP000016930">
    <property type="component" value="Unassembled WGS sequence"/>
</dbReference>